<evidence type="ECO:0000313" key="2">
    <source>
        <dbReference type="EMBL" id="AIE47744.1"/>
    </source>
</evidence>
<dbReference type="Proteomes" id="UP000203240">
    <property type="component" value="Segment"/>
</dbReference>
<evidence type="ECO:0000313" key="3">
    <source>
        <dbReference type="Proteomes" id="UP000203240"/>
    </source>
</evidence>
<feature type="domain" description="Bro-N" evidence="1">
    <location>
        <begin position="38"/>
        <end position="144"/>
    </location>
</feature>
<name>A0A068LK49_9ABAC</name>
<dbReference type="Pfam" id="PF12299">
    <property type="entry name" value="DUF3627"/>
    <property type="match status" value="1"/>
</dbReference>
<protein>
    <submittedName>
        <fullName evidence="2">Ac13</fullName>
    </submittedName>
</protein>
<gene>
    <name evidence="2" type="ORF">pesp012</name>
</gene>
<dbReference type="PROSITE" id="PS51750">
    <property type="entry name" value="BRO_N"/>
    <property type="match status" value="1"/>
</dbReference>
<dbReference type="OrthoDB" id="7030at10239"/>
<proteinExistence type="predicted"/>
<sequence>MDGVLRFLSSLWSPASPPAKPCGSDHLNGFSYIFKKKRIRFDDQFCFTVHHLLVDDQVWFAAVPFAAGVGHDNPEAAVHDFIDDKYKQNVNRLLFADRAANDQGVMCANKHGILQLLEHADFDNKAEFTAWLIEKVFRDLESKNAPPSPTEEKLNKVLAAVDSIQQHNGAMASVNEEFKAQVIERFEVFDRRVAQLHEKMSAFDNVETLYQRLRQHHRLLDRDTHMSFLSDTDRGGEDVEARQMCRYETVRFPRDASKHPRLSVFAKPLETGTQVAFVASQQRNAAARKRKYNDMELIYDSVHPNPQLAMHCINEELDMKNFGYCKKARRVVHVNCSLDTVKSFIEENL</sequence>
<dbReference type="InterPro" id="IPR003497">
    <property type="entry name" value="BRO_N_domain"/>
</dbReference>
<dbReference type="Pfam" id="PF02498">
    <property type="entry name" value="Bro-N"/>
    <property type="match status" value="1"/>
</dbReference>
<keyword evidence="3" id="KW-1185">Reference proteome</keyword>
<evidence type="ECO:0000259" key="1">
    <source>
        <dbReference type="PROSITE" id="PS51750"/>
    </source>
</evidence>
<dbReference type="RefSeq" id="YP_009049838.1">
    <property type="nucleotide sequence ID" value="NC_024625.1"/>
</dbReference>
<organism evidence="2 3">
    <name type="scientific">Peridroma alphabaculovirus</name>
    <dbReference type="NCBI Taxonomy" id="1346829"/>
    <lineage>
        <taxon>Viruses</taxon>
        <taxon>Viruses incertae sedis</taxon>
        <taxon>Naldaviricetes</taxon>
        <taxon>Lefavirales</taxon>
        <taxon>Baculoviridae</taxon>
        <taxon>Alphabaculovirus</taxon>
    </lineage>
</organism>
<dbReference type="InterPro" id="IPR022549">
    <property type="entry name" value="DUF3627"/>
</dbReference>
<dbReference type="GeneID" id="20003927"/>
<accession>A0A068LK49</accession>
<dbReference type="EMBL" id="KM009991">
    <property type="protein sequence ID" value="AIE47744.1"/>
    <property type="molecule type" value="Genomic_DNA"/>
</dbReference>
<reference evidence="2 3" key="1">
    <citation type="journal article" date="2015" name="Genome Announc.">
        <title>A Distinct Group II Alphabaculovirus Isolated from a Peridroma Species.</title>
        <authorList>
            <person name="Rohrmann G.F."/>
            <person name="Erlandson M.A."/>
            <person name="Theilmann D.A."/>
        </authorList>
    </citation>
    <scope>NUCLEOTIDE SEQUENCE [LARGE SCALE GENOMIC DNA]</scope>
    <source>
        <strain evidence="2">GR_167</strain>
    </source>
</reference>